<feature type="region of interest" description="Disordered" evidence="1">
    <location>
        <begin position="1"/>
        <end position="29"/>
    </location>
</feature>
<reference evidence="2 3" key="1">
    <citation type="journal article" date="2018" name="G3 (Bethesda)">
        <title>A High-Quality Reference Genome for the Invasive Mosquitofish Gambusia affinis Using a Chicago Library.</title>
        <authorList>
            <person name="Hoffberg S.L."/>
            <person name="Troendle N.J."/>
            <person name="Glenn T.C."/>
            <person name="Mahmud O."/>
            <person name="Louha S."/>
            <person name="Chalopin D."/>
            <person name="Bennetzen J.L."/>
            <person name="Mauricio R."/>
        </authorList>
    </citation>
    <scope>NUCLEOTIDE SEQUENCE [LARGE SCALE GENOMIC DNA]</scope>
    <source>
        <strain evidence="2">NE01/NJP1002.9</strain>
        <tissue evidence="2">Muscle</tissue>
    </source>
</reference>
<feature type="compositionally biased region" description="Low complexity" evidence="1">
    <location>
        <begin position="217"/>
        <end position="232"/>
    </location>
</feature>
<dbReference type="EMBL" id="NHOQ01002708">
    <property type="protein sequence ID" value="PWA15338.1"/>
    <property type="molecule type" value="Genomic_DNA"/>
</dbReference>
<gene>
    <name evidence="2" type="ORF">CCH79_00008600</name>
</gene>
<proteinExistence type="predicted"/>
<comment type="caution">
    <text evidence="2">The sequence shown here is derived from an EMBL/GenBank/DDBJ whole genome shotgun (WGS) entry which is preliminary data.</text>
</comment>
<evidence type="ECO:0000256" key="1">
    <source>
        <dbReference type="SAM" id="MobiDB-lite"/>
    </source>
</evidence>
<feature type="non-terminal residue" evidence="2">
    <location>
        <position position="432"/>
    </location>
</feature>
<feature type="compositionally biased region" description="Basic and acidic residues" evidence="1">
    <location>
        <begin position="1"/>
        <end position="18"/>
    </location>
</feature>
<feature type="compositionally biased region" description="Polar residues" evidence="1">
    <location>
        <begin position="193"/>
        <end position="204"/>
    </location>
</feature>
<dbReference type="Proteomes" id="UP000250572">
    <property type="component" value="Unassembled WGS sequence"/>
</dbReference>
<feature type="region of interest" description="Disordered" evidence="1">
    <location>
        <begin position="192"/>
        <end position="263"/>
    </location>
</feature>
<evidence type="ECO:0000313" key="2">
    <source>
        <dbReference type="EMBL" id="PWA15338.1"/>
    </source>
</evidence>
<evidence type="ECO:0000313" key="3">
    <source>
        <dbReference type="Proteomes" id="UP000250572"/>
    </source>
</evidence>
<organism evidence="2 3">
    <name type="scientific">Gambusia affinis</name>
    <name type="common">Western mosquitofish</name>
    <name type="synonym">Heterandria affinis</name>
    <dbReference type="NCBI Taxonomy" id="33528"/>
    <lineage>
        <taxon>Eukaryota</taxon>
        <taxon>Metazoa</taxon>
        <taxon>Chordata</taxon>
        <taxon>Craniata</taxon>
        <taxon>Vertebrata</taxon>
        <taxon>Euteleostomi</taxon>
        <taxon>Actinopterygii</taxon>
        <taxon>Neopterygii</taxon>
        <taxon>Teleostei</taxon>
        <taxon>Neoteleostei</taxon>
        <taxon>Acanthomorphata</taxon>
        <taxon>Ovalentaria</taxon>
        <taxon>Atherinomorphae</taxon>
        <taxon>Cyprinodontiformes</taxon>
        <taxon>Poeciliidae</taxon>
        <taxon>Poeciliinae</taxon>
        <taxon>Gambusia</taxon>
    </lineage>
</organism>
<accession>A0A315UUI4</accession>
<keyword evidence="3" id="KW-1185">Reference proteome</keyword>
<sequence length="432" mass="48257">MLKGDRNSQRHDDRDKKNPSSYGRNVRKKTVHSWLHQSSHSITVHKKFYCPDLGLSPPAGRAGVASCPRTQQLRRTERGVGLTQMIAGERHQPQSSCKNRLKRHGNDLWTWFWFTDESFLLGTGINFFNVFSLNRILLICLVQAELAGCSWAKDAHRPQDSNTNSGFPPPDGKLRKFSSNFQSQLKQDFFSPPSVQVQTSSFNTKPAARSGYDRKPSTSSLTQPPSQPVQSSGRLVKTTVRSKPKSQSTLPAQQSPRVSQREGYSFRPASYMDASSYWQKGSSATLFSPVGPGPRSSIRMQTFAKGRARKVPSGRASQVMRILHICISDDVAKDLIRPVNRSTHLSWRPLQLLQSSLEPLGTKGQSRSHIGLPHHDLRGQWRPILTSPVFIQPPNGLSSSCPIDTKRIQSAGQCTLSYAWVPICSFLPVSFH</sequence>
<name>A0A315UUI4_GAMAF</name>
<protein>
    <submittedName>
        <fullName evidence="2">Uncharacterized protein</fullName>
    </submittedName>
</protein>
<dbReference type="AlphaFoldDB" id="A0A315UUI4"/>
<feature type="compositionally biased region" description="Polar residues" evidence="1">
    <location>
        <begin position="239"/>
        <end position="258"/>
    </location>
</feature>
<feature type="region of interest" description="Disordered" evidence="1">
    <location>
        <begin position="154"/>
        <end position="177"/>
    </location>
</feature>